<dbReference type="GO" id="GO:0003677">
    <property type="term" value="F:DNA binding"/>
    <property type="evidence" value="ECO:0007669"/>
    <property type="project" value="UniProtKB-KW"/>
</dbReference>
<comment type="caution">
    <text evidence="5">The sequence shown here is derived from an EMBL/GenBank/DDBJ whole genome shotgun (WGS) entry which is preliminary data.</text>
</comment>
<keyword evidence="6" id="KW-1185">Reference proteome</keyword>
<dbReference type="Proteomes" id="UP000624041">
    <property type="component" value="Unassembled WGS sequence"/>
</dbReference>
<dbReference type="SMART" id="SM00895">
    <property type="entry name" value="FCD"/>
    <property type="match status" value="1"/>
</dbReference>
<organism evidence="5 6">
    <name type="scientific">Oceanobacillus indicireducens</name>
    <dbReference type="NCBI Taxonomy" id="1004261"/>
    <lineage>
        <taxon>Bacteria</taxon>
        <taxon>Bacillati</taxon>
        <taxon>Bacillota</taxon>
        <taxon>Bacilli</taxon>
        <taxon>Bacillales</taxon>
        <taxon>Bacillaceae</taxon>
        <taxon>Oceanobacillus</taxon>
    </lineage>
</organism>
<evidence type="ECO:0000313" key="6">
    <source>
        <dbReference type="Proteomes" id="UP000624041"/>
    </source>
</evidence>
<dbReference type="EMBL" id="BMOS01000004">
    <property type="protein sequence ID" value="GGN52679.1"/>
    <property type="molecule type" value="Genomic_DNA"/>
</dbReference>
<dbReference type="SUPFAM" id="SSF48008">
    <property type="entry name" value="GntR ligand-binding domain-like"/>
    <property type="match status" value="1"/>
</dbReference>
<dbReference type="PANTHER" id="PTHR43537:SF24">
    <property type="entry name" value="GLUCONATE OPERON TRANSCRIPTIONAL REPRESSOR"/>
    <property type="match status" value="1"/>
</dbReference>
<keyword evidence="1" id="KW-0805">Transcription regulation</keyword>
<dbReference type="GO" id="GO:0003700">
    <property type="term" value="F:DNA-binding transcription factor activity"/>
    <property type="evidence" value="ECO:0007669"/>
    <property type="project" value="InterPro"/>
</dbReference>
<reference evidence="5" key="2">
    <citation type="submission" date="2020-09" db="EMBL/GenBank/DDBJ databases">
        <authorList>
            <person name="Sun Q."/>
            <person name="Ohkuma M."/>
        </authorList>
    </citation>
    <scope>NUCLEOTIDE SEQUENCE</scope>
    <source>
        <strain evidence="5">JCM 17251</strain>
    </source>
</reference>
<dbReference type="Pfam" id="PF00392">
    <property type="entry name" value="GntR"/>
    <property type="match status" value="1"/>
</dbReference>
<dbReference type="InterPro" id="IPR008920">
    <property type="entry name" value="TF_FadR/GntR_C"/>
</dbReference>
<keyword evidence="3" id="KW-0804">Transcription</keyword>
<dbReference type="Gene3D" id="1.10.10.10">
    <property type="entry name" value="Winged helix-like DNA-binding domain superfamily/Winged helix DNA-binding domain"/>
    <property type="match status" value="1"/>
</dbReference>
<evidence type="ECO:0000256" key="1">
    <source>
        <dbReference type="ARBA" id="ARBA00023015"/>
    </source>
</evidence>
<dbReference type="Gene3D" id="1.20.120.530">
    <property type="entry name" value="GntR ligand-binding domain-like"/>
    <property type="match status" value="1"/>
</dbReference>
<dbReference type="RefSeq" id="WP_188856163.1">
    <property type="nucleotide sequence ID" value="NZ_BMOS01000004.1"/>
</dbReference>
<keyword evidence="2" id="KW-0238">DNA-binding</keyword>
<sequence>MSKLNFGKSIKRETVFEIAYKELKSAILSNQLDFEEFYTEEDFAKVLGISRTPVREAVQGLVYDGLLQTVPRKGVKVRGFSKTEINQIFILRRAIEKEVLMDFLKVVTEEQVQELKHILLEQRETVSKENKQLFMKLDQKFHNQIIRGTNYFLIEEFFMRLHDLTVLIGHRAIRKKGRMHEVIEEHEAILMAIEAKNIEDAKTALLLHLDNTMKSYNSMDKSSN</sequence>
<dbReference type="InterPro" id="IPR036388">
    <property type="entry name" value="WH-like_DNA-bd_sf"/>
</dbReference>
<dbReference type="InterPro" id="IPR000524">
    <property type="entry name" value="Tscrpt_reg_HTH_GntR"/>
</dbReference>
<reference evidence="5" key="1">
    <citation type="journal article" date="2014" name="Int. J. Syst. Evol. Microbiol.">
        <title>Complete genome sequence of Corynebacterium casei LMG S-19264T (=DSM 44701T), isolated from a smear-ripened cheese.</title>
        <authorList>
            <consortium name="US DOE Joint Genome Institute (JGI-PGF)"/>
            <person name="Walter F."/>
            <person name="Albersmeier A."/>
            <person name="Kalinowski J."/>
            <person name="Ruckert C."/>
        </authorList>
    </citation>
    <scope>NUCLEOTIDE SEQUENCE</scope>
    <source>
        <strain evidence="5">JCM 17251</strain>
    </source>
</reference>
<evidence type="ECO:0000256" key="2">
    <source>
        <dbReference type="ARBA" id="ARBA00023125"/>
    </source>
</evidence>
<dbReference type="Pfam" id="PF07729">
    <property type="entry name" value="FCD"/>
    <property type="match status" value="1"/>
</dbReference>
<evidence type="ECO:0000313" key="5">
    <source>
        <dbReference type="EMBL" id="GGN52679.1"/>
    </source>
</evidence>
<accession>A0A917XUG1</accession>
<proteinExistence type="predicted"/>
<evidence type="ECO:0000256" key="3">
    <source>
        <dbReference type="ARBA" id="ARBA00023163"/>
    </source>
</evidence>
<dbReference type="InterPro" id="IPR011711">
    <property type="entry name" value="GntR_C"/>
</dbReference>
<evidence type="ECO:0000259" key="4">
    <source>
        <dbReference type="PROSITE" id="PS50949"/>
    </source>
</evidence>
<dbReference type="PANTHER" id="PTHR43537">
    <property type="entry name" value="TRANSCRIPTIONAL REGULATOR, GNTR FAMILY"/>
    <property type="match status" value="1"/>
</dbReference>
<dbReference type="AlphaFoldDB" id="A0A917XUG1"/>
<dbReference type="InterPro" id="IPR036390">
    <property type="entry name" value="WH_DNA-bd_sf"/>
</dbReference>
<dbReference type="SUPFAM" id="SSF46785">
    <property type="entry name" value="Winged helix' DNA-binding domain"/>
    <property type="match status" value="1"/>
</dbReference>
<gene>
    <name evidence="5" type="ORF">GCM10007971_08580</name>
</gene>
<name>A0A917XUG1_9BACI</name>
<protein>
    <submittedName>
        <fullName evidence="5">GntR family transcriptional regulator</fullName>
    </submittedName>
</protein>
<dbReference type="PROSITE" id="PS50949">
    <property type="entry name" value="HTH_GNTR"/>
    <property type="match status" value="1"/>
</dbReference>
<feature type="domain" description="HTH gntR-type" evidence="4">
    <location>
        <begin position="13"/>
        <end position="80"/>
    </location>
</feature>
<dbReference type="SMART" id="SM00345">
    <property type="entry name" value="HTH_GNTR"/>
    <property type="match status" value="1"/>
</dbReference>